<organism evidence="3 4">
    <name type="scientific">Cinnamomum micranthum f. kanehirae</name>
    <dbReference type="NCBI Taxonomy" id="337451"/>
    <lineage>
        <taxon>Eukaryota</taxon>
        <taxon>Viridiplantae</taxon>
        <taxon>Streptophyta</taxon>
        <taxon>Embryophyta</taxon>
        <taxon>Tracheophyta</taxon>
        <taxon>Spermatophyta</taxon>
        <taxon>Magnoliopsida</taxon>
        <taxon>Magnoliidae</taxon>
        <taxon>Laurales</taxon>
        <taxon>Lauraceae</taxon>
        <taxon>Cinnamomum</taxon>
    </lineage>
</organism>
<comment type="caution">
    <text evidence="3">The sequence shown here is derived from an EMBL/GenBank/DDBJ whole genome shotgun (WGS) entry which is preliminary data.</text>
</comment>
<feature type="repeat" description="PPR" evidence="2">
    <location>
        <begin position="803"/>
        <end position="837"/>
    </location>
</feature>
<name>A0A3S3QH63_9MAGN</name>
<dbReference type="FunFam" id="1.25.40.10:FF:000073">
    <property type="entry name" value="Pentatricopeptide repeat-containing protein chloroplastic"/>
    <property type="match status" value="1"/>
</dbReference>
<dbReference type="InterPro" id="IPR046849">
    <property type="entry name" value="E2_motif"/>
</dbReference>
<dbReference type="FunFam" id="1.25.40.10:FF:000669">
    <property type="entry name" value="Pentatricopeptide repeat-containing protein At4g33990"/>
    <property type="match status" value="1"/>
</dbReference>
<dbReference type="Pfam" id="PF13041">
    <property type="entry name" value="PPR_2"/>
    <property type="match status" value="4"/>
</dbReference>
<dbReference type="Gene3D" id="1.25.40.10">
    <property type="entry name" value="Tetratricopeptide repeat domain"/>
    <property type="match status" value="8"/>
</dbReference>
<reference evidence="3 4" key="1">
    <citation type="journal article" date="2019" name="Nat. Plants">
        <title>Stout camphor tree genome fills gaps in understanding of flowering plant genome evolution.</title>
        <authorList>
            <person name="Chaw S.M."/>
            <person name="Liu Y.C."/>
            <person name="Wu Y.W."/>
            <person name="Wang H.Y."/>
            <person name="Lin C.I."/>
            <person name="Wu C.S."/>
            <person name="Ke H.M."/>
            <person name="Chang L.Y."/>
            <person name="Hsu C.Y."/>
            <person name="Yang H.T."/>
            <person name="Sudianto E."/>
            <person name="Hsu M.H."/>
            <person name="Wu K.P."/>
            <person name="Wang L.N."/>
            <person name="Leebens-Mack J.H."/>
            <person name="Tsai I.J."/>
        </authorList>
    </citation>
    <scope>NUCLEOTIDE SEQUENCE [LARGE SCALE GENOMIC DNA]</scope>
    <source>
        <strain evidence="4">cv. Chaw 1501</strain>
        <tissue evidence="3">Young leaves</tissue>
    </source>
</reference>
<feature type="repeat" description="PPR" evidence="2">
    <location>
        <begin position="231"/>
        <end position="261"/>
    </location>
</feature>
<dbReference type="SUPFAM" id="SSF48452">
    <property type="entry name" value="TPR-like"/>
    <property type="match status" value="1"/>
</dbReference>
<dbReference type="Pfam" id="PF20431">
    <property type="entry name" value="E_motif"/>
    <property type="match status" value="1"/>
</dbReference>
<dbReference type="GO" id="GO:0003723">
    <property type="term" value="F:RNA binding"/>
    <property type="evidence" value="ECO:0007669"/>
    <property type="project" value="InterPro"/>
</dbReference>
<dbReference type="InterPro" id="IPR002885">
    <property type="entry name" value="PPR_rpt"/>
</dbReference>
<dbReference type="FunFam" id="1.25.40.10:FF:000780">
    <property type="entry name" value="Pentatricopeptide repeat-containing protein isoform A"/>
    <property type="match status" value="1"/>
</dbReference>
<accession>A0A3S3QH63</accession>
<dbReference type="FunFam" id="1.25.40.10:FF:000031">
    <property type="entry name" value="Pentatricopeptide repeat-containing protein mitochondrial"/>
    <property type="match status" value="1"/>
</dbReference>
<evidence type="ECO:0000256" key="1">
    <source>
        <dbReference type="ARBA" id="ARBA00022737"/>
    </source>
</evidence>
<dbReference type="AlphaFoldDB" id="A0A3S3QH63"/>
<dbReference type="Pfam" id="PF01535">
    <property type="entry name" value="PPR"/>
    <property type="match status" value="7"/>
</dbReference>
<feature type="repeat" description="PPR" evidence="2">
    <location>
        <begin position="161"/>
        <end position="195"/>
    </location>
</feature>
<evidence type="ECO:0000313" key="3">
    <source>
        <dbReference type="EMBL" id="RWR84988.1"/>
    </source>
</evidence>
<feature type="repeat" description="PPR" evidence="2">
    <location>
        <begin position="565"/>
        <end position="599"/>
    </location>
</feature>
<proteinExistence type="predicted"/>
<keyword evidence="1" id="KW-0677">Repeat</keyword>
<dbReference type="InterPro" id="IPR046848">
    <property type="entry name" value="E_motif"/>
</dbReference>
<feature type="repeat" description="PPR" evidence="2">
    <location>
        <begin position="262"/>
        <end position="296"/>
    </location>
</feature>
<dbReference type="STRING" id="337451.A0A3S3QH63"/>
<dbReference type="EMBL" id="QPKB01000005">
    <property type="protein sequence ID" value="RWR84988.1"/>
    <property type="molecule type" value="Genomic_DNA"/>
</dbReference>
<gene>
    <name evidence="3" type="ORF">CKAN_01382800</name>
</gene>
<dbReference type="NCBIfam" id="TIGR00756">
    <property type="entry name" value="PPR"/>
    <property type="match status" value="5"/>
</dbReference>
<evidence type="ECO:0000256" key="2">
    <source>
        <dbReference type="PROSITE-ProRule" id="PRU00708"/>
    </source>
</evidence>
<protein>
    <submittedName>
        <fullName evidence="3">Pentatricopeptide repeat-containing protein</fullName>
    </submittedName>
</protein>
<evidence type="ECO:0000313" key="4">
    <source>
        <dbReference type="Proteomes" id="UP000283530"/>
    </source>
</evidence>
<dbReference type="FunFam" id="1.25.40.10:FF:000366">
    <property type="entry name" value="Pentatricopeptide (PPR) repeat-containing protein"/>
    <property type="match status" value="1"/>
</dbReference>
<dbReference type="PANTHER" id="PTHR47926">
    <property type="entry name" value="PENTATRICOPEPTIDE REPEAT-CONTAINING PROTEIN"/>
    <property type="match status" value="1"/>
</dbReference>
<dbReference type="InterPro" id="IPR046960">
    <property type="entry name" value="PPR_At4g14850-like_plant"/>
</dbReference>
<feature type="repeat" description="PPR" evidence="2">
    <location>
        <begin position="433"/>
        <end position="467"/>
    </location>
</feature>
<dbReference type="Pfam" id="PF20430">
    <property type="entry name" value="Eplus_motif"/>
    <property type="match status" value="1"/>
</dbReference>
<dbReference type="PROSITE" id="PS51375">
    <property type="entry name" value="PPR"/>
    <property type="match status" value="8"/>
</dbReference>
<dbReference type="InterPro" id="IPR011990">
    <property type="entry name" value="TPR-like_helical_dom_sf"/>
</dbReference>
<dbReference type="PANTHER" id="PTHR47926:SF406">
    <property type="entry name" value="REPEAT (PPR) SUPERFAMILY PROTEIN, PUTATIVE-RELATED"/>
    <property type="match status" value="1"/>
</dbReference>
<dbReference type="GO" id="GO:0009451">
    <property type="term" value="P:RNA modification"/>
    <property type="evidence" value="ECO:0007669"/>
    <property type="project" value="InterPro"/>
</dbReference>
<dbReference type="FunFam" id="1.25.40.10:FF:000196">
    <property type="entry name" value="Pentatricopeptide repeat-containing protein At4g14850"/>
    <property type="match status" value="1"/>
</dbReference>
<feature type="repeat" description="PPR" evidence="2">
    <location>
        <begin position="130"/>
        <end position="160"/>
    </location>
</feature>
<dbReference type="FunFam" id="1.25.40.10:FF:000670">
    <property type="entry name" value="Pentatricopeptide repeat-containing protein"/>
    <property type="match status" value="1"/>
</dbReference>
<feature type="repeat" description="PPR" evidence="2">
    <location>
        <begin position="666"/>
        <end position="700"/>
    </location>
</feature>
<dbReference type="Proteomes" id="UP000283530">
    <property type="component" value="Unassembled WGS sequence"/>
</dbReference>
<dbReference type="OrthoDB" id="185373at2759"/>
<sequence length="970" mass="109156">MKSKSHTFQRLPTVTRPNKPCLHSSISHLLLARLFCLPPPEFPLRNLSTSPLSSTSSYQTTPLIKKTFSHIFQECAKQRTPHLGKQAHARMITSNFIPTVFVTNCLIHMYIKCSNLDYARQVFDRMPQPDTVSWNAMIFGYTSYGLMGTAQSIFDKMPERDAISWNSLISGYLENGDSRASVDLFLRMGRTGVRPDRTTFAVVLKSCSALEDYELGIQTHCLAVQMGFDIDVVTGSALVDMYAKCKRVEDSHWFFNEMPERNWVSWSALIAGYVQNNMLLDGLQLFLEMQQAGIGVNQSTYASVLRSCAGLSSLKLGCQIHGHAIKSNFGSDTIVGTAVLDMYAKCDALCDARKVFTSMPKHSMQSWNAMIVGYVRNNQDRDALVLFSLRQSYGFSIDEISLSGVFSACAGIERHLEGTQVHGLAIKTGFESNICVVNAVLDMYGKCGALAEAQKVFDEMDQRDAVSWNAIIAANEQNGNDDQTLLHFSQMLHSGLNPDEFSYGSILKACASSESLGSGMEIHCQIIKSGLGLDSFVGSALVDMYCKCGVLEEAEKLHERLDNQTMVSWNAIISGFSLQKQSEEAQMLFSQMLDMGLKPDNFTYATVLDTCANLATIGLGRQIHAQIIKQELQRDAYISSTLVDMYSKCGNMQDSLLMFERTPERDYVLWNAMISGYAHHGLGSEALNIFEQMQIENVRPNHTTFISVLRACGYMGLFDEGYRYFHSMIHEYELTPQLEHYACMVDIIGRSGRIDDALKLIHDMPFEADAVIWRTLLHVCKIHGNVEVAEQAASCILRCDPQDSAAYILLSNVYAQAGRWDEVSRMRRMMRQNGLKKEPGCSWIEVKSKVHAFLVGDKAHPRCQEIYKRLNELIREMKWAGYVPDMVFVLNDGEIKQEAGALNCSSDNSNWQLMIYWFQSHLTELSNQKRRGTLVPIYEQKQWYFIFVAGESRDGHKEPLNGTFFVPSQV</sequence>
<keyword evidence="4" id="KW-1185">Reference proteome</keyword>